<gene>
    <name evidence="9" type="ORF">ALGA_2548</name>
</gene>
<dbReference type="PROSITE" id="PS51201">
    <property type="entry name" value="RCK_N"/>
    <property type="match status" value="2"/>
</dbReference>
<evidence type="ECO:0000256" key="5">
    <source>
        <dbReference type="ARBA" id="ARBA00023027"/>
    </source>
</evidence>
<keyword evidence="3" id="KW-0633">Potassium transport</keyword>
<dbReference type="InterPro" id="IPR036721">
    <property type="entry name" value="RCK_C_sf"/>
</dbReference>
<dbReference type="PRINTS" id="PR00335">
    <property type="entry name" value="KUPTAKETRKA"/>
</dbReference>
<sequence length="446" mass="49532">MKIVIAGAGAVGIHLAKMLSNEDHDIILLDNDEDKLKEIDSHLDLLTIVGSSSSLKDLKEARVKKADLFIAVTQSEETNITSCILAKKLGAIRTIARIDNQEYLIPENKEYLKSLGIDELIYPERLASKEVISYLSRSGTRQLYEFSGGKLLLYGIKISSKSILMDKTMAEIDEMTGDLDFRAVAIKRGDMTIIPRGHNRFSRGDLVFIVSKPDAMERVMRLAGKEKYEIKNAMILGGSRIGQKTALELGHKLNLKLIELDKDKSLKLADLLQDTLVINGDGRDKELLKEEGIHKMDAFVAVTGNSETNILACLLAKKMGVKRTIAEVENIDYIDLADNIGVGTMINKKLLAASYIYRFTRDADVQHSRWLTVSEAEVIELVAKPDSKITKGMLMDMNFPEDANIGGIIRENKGFIAAGDTQIQANDKVVVFTLPSAIKKVEKFFK</sequence>
<keyword evidence="6" id="KW-0406">Ion transport</keyword>
<evidence type="ECO:0000259" key="8">
    <source>
        <dbReference type="PROSITE" id="PS51202"/>
    </source>
</evidence>
<dbReference type="Pfam" id="PF02080">
    <property type="entry name" value="TrkA_C"/>
    <property type="match status" value="2"/>
</dbReference>
<evidence type="ECO:0000256" key="3">
    <source>
        <dbReference type="ARBA" id="ARBA00022538"/>
    </source>
</evidence>
<dbReference type="InterPro" id="IPR003148">
    <property type="entry name" value="RCK_N"/>
</dbReference>
<name>A0A1Y1CKN9_9BACT</name>
<dbReference type="NCBIfam" id="NF007032">
    <property type="entry name" value="PRK09496.1-4"/>
    <property type="match status" value="1"/>
</dbReference>
<evidence type="ECO:0000313" key="9">
    <source>
        <dbReference type="EMBL" id="BAX80870.1"/>
    </source>
</evidence>
<dbReference type="NCBIfam" id="NF007038">
    <property type="entry name" value="PRK09496.2-6"/>
    <property type="match status" value="1"/>
</dbReference>
<keyword evidence="2" id="KW-0813">Transport</keyword>
<dbReference type="KEGG" id="mbas:ALGA_2548"/>
<dbReference type="InterPro" id="IPR036291">
    <property type="entry name" value="NAD(P)-bd_dom_sf"/>
</dbReference>
<dbReference type="InterPro" id="IPR006037">
    <property type="entry name" value="RCK_C"/>
</dbReference>
<reference evidence="9 10" key="1">
    <citation type="journal article" date="2018" name="Mar. Genomics">
        <title>Complete genome sequence of Marinifilaceae bacterium strain SPP2, isolated from the Antarctic marine sediment.</title>
        <authorList>
            <person name="Watanabe M."/>
            <person name="Kojima H."/>
            <person name="Fukui M."/>
        </authorList>
    </citation>
    <scope>NUCLEOTIDE SEQUENCE [LARGE SCALE GENOMIC DNA]</scope>
    <source>
        <strain evidence="9 10">SPP2</strain>
    </source>
</reference>
<dbReference type="Proteomes" id="UP000218267">
    <property type="component" value="Chromosome"/>
</dbReference>
<dbReference type="InterPro" id="IPR006036">
    <property type="entry name" value="K_uptake_TrkA"/>
</dbReference>
<organism evidence="9 10">
    <name type="scientific">Labilibaculum antarcticum</name>
    <dbReference type="NCBI Taxonomy" id="1717717"/>
    <lineage>
        <taxon>Bacteria</taxon>
        <taxon>Pseudomonadati</taxon>
        <taxon>Bacteroidota</taxon>
        <taxon>Bacteroidia</taxon>
        <taxon>Marinilabiliales</taxon>
        <taxon>Marinifilaceae</taxon>
        <taxon>Labilibaculum</taxon>
    </lineage>
</organism>
<feature type="domain" description="RCK N-terminal" evidence="7">
    <location>
        <begin position="230"/>
        <end position="351"/>
    </location>
</feature>
<dbReference type="AlphaFoldDB" id="A0A1Y1CKN9"/>
<dbReference type="Gene3D" id="3.40.50.720">
    <property type="entry name" value="NAD(P)-binding Rossmann-like Domain"/>
    <property type="match status" value="2"/>
</dbReference>
<dbReference type="GO" id="GO:0005886">
    <property type="term" value="C:plasma membrane"/>
    <property type="evidence" value="ECO:0007669"/>
    <property type="project" value="InterPro"/>
</dbReference>
<evidence type="ECO:0000313" key="10">
    <source>
        <dbReference type="Proteomes" id="UP000218267"/>
    </source>
</evidence>
<proteinExistence type="predicted"/>
<dbReference type="PANTHER" id="PTHR43833">
    <property type="entry name" value="POTASSIUM CHANNEL PROTEIN 2-RELATED-RELATED"/>
    <property type="match status" value="1"/>
</dbReference>
<dbReference type="NCBIfam" id="NF007039">
    <property type="entry name" value="PRK09496.3-2"/>
    <property type="match status" value="1"/>
</dbReference>
<dbReference type="SUPFAM" id="SSF116726">
    <property type="entry name" value="TrkA C-terminal domain-like"/>
    <property type="match status" value="2"/>
</dbReference>
<evidence type="ECO:0000259" key="7">
    <source>
        <dbReference type="PROSITE" id="PS51201"/>
    </source>
</evidence>
<feature type="domain" description="RCK N-terminal" evidence="7">
    <location>
        <begin position="1"/>
        <end position="121"/>
    </location>
</feature>
<dbReference type="OrthoDB" id="9775180at2"/>
<dbReference type="RefSeq" id="WP_096429709.1">
    <property type="nucleotide sequence ID" value="NZ_AP018042.1"/>
</dbReference>
<dbReference type="Pfam" id="PF02254">
    <property type="entry name" value="TrkA_N"/>
    <property type="match status" value="2"/>
</dbReference>
<feature type="domain" description="RCK C-terminal" evidence="8">
    <location>
        <begin position="141"/>
        <end position="225"/>
    </location>
</feature>
<evidence type="ECO:0000256" key="4">
    <source>
        <dbReference type="ARBA" id="ARBA00022958"/>
    </source>
</evidence>
<dbReference type="SUPFAM" id="SSF51735">
    <property type="entry name" value="NAD(P)-binding Rossmann-fold domains"/>
    <property type="match status" value="2"/>
</dbReference>
<dbReference type="NCBIfam" id="NF007031">
    <property type="entry name" value="PRK09496.1-2"/>
    <property type="match status" value="1"/>
</dbReference>
<keyword evidence="10" id="KW-1185">Reference proteome</keyword>
<evidence type="ECO:0000256" key="6">
    <source>
        <dbReference type="ARBA" id="ARBA00023065"/>
    </source>
</evidence>
<evidence type="ECO:0000256" key="1">
    <source>
        <dbReference type="ARBA" id="ARBA00017378"/>
    </source>
</evidence>
<dbReference type="GO" id="GO:0015079">
    <property type="term" value="F:potassium ion transmembrane transporter activity"/>
    <property type="evidence" value="ECO:0007669"/>
    <property type="project" value="InterPro"/>
</dbReference>
<accession>A0A1Y1CKN9</accession>
<keyword evidence="5" id="KW-0520">NAD</keyword>
<feature type="domain" description="RCK C-terminal" evidence="8">
    <location>
        <begin position="365"/>
        <end position="446"/>
    </location>
</feature>
<dbReference type="PROSITE" id="PS51202">
    <property type="entry name" value="RCK_C"/>
    <property type="match status" value="2"/>
</dbReference>
<dbReference type="Gene3D" id="3.30.70.1450">
    <property type="entry name" value="Regulator of K+ conductance, C-terminal domain"/>
    <property type="match status" value="2"/>
</dbReference>
<protein>
    <recommendedName>
        <fullName evidence="1">Trk system potassium uptake protein TrkA</fullName>
    </recommendedName>
</protein>
<evidence type="ECO:0000256" key="2">
    <source>
        <dbReference type="ARBA" id="ARBA00022448"/>
    </source>
</evidence>
<dbReference type="PANTHER" id="PTHR43833:SF5">
    <property type="entry name" value="TRK SYSTEM POTASSIUM UPTAKE PROTEIN TRKA"/>
    <property type="match status" value="1"/>
</dbReference>
<dbReference type="InterPro" id="IPR050721">
    <property type="entry name" value="Trk_Ktr_HKT_K-transport"/>
</dbReference>
<dbReference type="EMBL" id="AP018042">
    <property type="protein sequence ID" value="BAX80870.1"/>
    <property type="molecule type" value="Genomic_DNA"/>
</dbReference>
<reference evidence="10" key="2">
    <citation type="journal article" date="2020" name="Antonie Van Leeuwenhoek">
        <title>Labilibaculum antarcticum sp. nov., a novel facultative anaerobic, psychrotorelant bacterium isolated from marine sediment of Antarctica.</title>
        <authorList>
            <person name="Watanabe M."/>
            <person name="Kojima H."/>
            <person name="Fukui M."/>
        </authorList>
    </citation>
    <scope>NUCLEOTIDE SEQUENCE [LARGE SCALE GENOMIC DNA]</scope>
    <source>
        <strain evidence="10">SPP2</strain>
    </source>
</reference>
<keyword evidence="4" id="KW-0630">Potassium</keyword>